<reference evidence="2" key="1">
    <citation type="journal article" date="2015" name="Nature">
        <title>Complex archaea that bridge the gap between prokaryotes and eukaryotes.</title>
        <authorList>
            <person name="Spang A."/>
            <person name="Saw J.H."/>
            <person name="Jorgensen S.L."/>
            <person name="Zaremba-Niedzwiedzka K."/>
            <person name="Martijn J."/>
            <person name="Lind A.E."/>
            <person name="van Eijk R."/>
            <person name="Schleper C."/>
            <person name="Guy L."/>
            <person name="Ettema T.J."/>
        </authorList>
    </citation>
    <scope>NUCLEOTIDE SEQUENCE</scope>
</reference>
<keyword evidence="1" id="KW-1133">Transmembrane helix</keyword>
<dbReference type="AlphaFoldDB" id="A0A0F9K4C2"/>
<dbReference type="EMBL" id="LAZR01016070">
    <property type="protein sequence ID" value="KKM06118.1"/>
    <property type="molecule type" value="Genomic_DNA"/>
</dbReference>
<protein>
    <submittedName>
        <fullName evidence="2">Uncharacterized protein</fullName>
    </submittedName>
</protein>
<proteinExistence type="predicted"/>
<accession>A0A0F9K4C2</accession>
<keyword evidence="1" id="KW-0812">Transmembrane</keyword>
<feature type="transmembrane region" description="Helical" evidence="1">
    <location>
        <begin position="20"/>
        <end position="38"/>
    </location>
</feature>
<organism evidence="2">
    <name type="scientific">marine sediment metagenome</name>
    <dbReference type="NCBI Taxonomy" id="412755"/>
    <lineage>
        <taxon>unclassified sequences</taxon>
        <taxon>metagenomes</taxon>
        <taxon>ecological metagenomes</taxon>
    </lineage>
</organism>
<sequence length="46" mass="4827">MSRYNNVVASLCGGALVGEMLFPGGFIVGGLLGIWIGWPKSDVRTS</sequence>
<comment type="caution">
    <text evidence="2">The sequence shown here is derived from an EMBL/GenBank/DDBJ whole genome shotgun (WGS) entry which is preliminary data.</text>
</comment>
<gene>
    <name evidence="2" type="ORF">LCGC14_1747180</name>
</gene>
<keyword evidence="1" id="KW-0472">Membrane</keyword>
<name>A0A0F9K4C2_9ZZZZ</name>
<evidence type="ECO:0000313" key="2">
    <source>
        <dbReference type="EMBL" id="KKM06118.1"/>
    </source>
</evidence>
<evidence type="ECO:0000256" key="1">
    <source>
        <dbReference type="SAM" id="Phobius"/>
    </source>
</evidence>